<accession>A0A822XJ95</accession>
<protein>
    <submittedName>
        <fullName evidence="2">Uncharacterized protein</fullName>
    </submittedName>
</protein>
<sequence>MPINPVAFSPTLPSSLVIQSRGKRPRSGSDFFQLPSSNPSTTTMQLPLVSTPRMHLQGDGSQAEAHAGDPQHQHPPAATGIYETDELTTTVDALQNALPDTNPQ</sequence>
<name>A0A822XJ95_NELNU</name>
<comment type="caution">
    <text evidence="2">The sequence shown here is derived from an EMBL/GenBank/DDBJ whole genome shotgun (WGS) entry which is preliminary data.</text>
</comment>
<dbReference type="EMBL" id="DUZY01000001">
    <property type="protein sequence ID" value="DAD19221.1"/>
    <property type="molecule type" value="Genomic_DNA"/>
</dbReference>
<feature type="region of interest" description="Disordered" evidence="1">
    <location>
        <begin position="19"/>
        <end position="80"/>
    </location>
</feature>
<reference evidence="2 3" key="1">
    <citation type="journal article" date="2020" name="Mol. Biol. Evol.">
        <title>Distinct Expression and Methylation Patterns for Genes with Different Fates following a Single Whole-Genome Duplication in Flowering Plants.</title>
        <authorList>
            <person name="Shi T."/>
            <person name="Rahmani R.S."/>
            <person name="Gugger P.F."/>
            <person name="Wang M."/>
            <person name="Li H."/>
            <person name="Zhang Y."/>
            <person name="Li Z."/>
            <person name="Wang Q."/>
            <person name="Van de Peer Y."/>
            <person name="Marchal K."/>
            <person name="Chen J."/>
        </authorList>
    </citation>
    <scope>NUCLEOTIDE SEQUENCE [LARGE SCALE GENOMIC DNA]</scope>
    <source>
        <tissue evidence="2">Leaf</tissue>
    </source>
</reference>
<dbReference type="Proteomes" id="UP000607653">
    <property type="component" value="Unassembled WGS sequence"/>
</dbReference>
<evidence type="ECO:0000256" key="1">
    <source>
        <dbReference type="SAM" id="MobiDB-lite"/>
    </source>
</evidence>
<evidence type="ECO:0000313" key="3">
    <source>
        <dbReference type="Proteomes" id="UP000607653"/>
    </source>
</evidence>
<organism evidence="2 3">
    <name type="scientific">Nelumbo nucifera</name>
    <name type="common">Sacred lotus</name>
    <dbReference type="NCBI Taxonomy" id="4432"/>
    <lineage>
        <taxon>Eukaryota</taxon>
        <taxon>Viridiplantae</taxon>
        <taxon>Streptophyta</taxon>
        <taxon>Embryophyta</taxon>
        <taxon>Tracheophyta</taxon>
        <taxon>Spermatophyta</taxon>
        <taxon>Magnoliopsida</taxon>
        <taxon>Proteales</taxon>
        <taxon>Nelumbonaceae</taxon>
        <taxon>Nelumbo</taxon>
    </lineage>
</organism>
<feature type="compositionally biased region" description="Polar residues" evidence="1">
    <location>
        <begin position="34"/>
        <end position="45"/>
    </location>
</feature>
<gene>
    <name evidence="2" type="ORF">HUJ06_020684</name>
</gene>
<dbReference type="AlphaFoldDB" id="A0A822XJ95"/>
<keyword evidence="3" id="KW-1185">Reference proteome</keyword>
<proteinExistence type="predicted"/>
<evidence type="ECO:0000313" key="2">
    <source>
        <dbReference type="EMBL" id="DAD19221.1"/>
    </source>
</evidence>